<comment type="caution">
    <text evidence="1">The sequence shown here is derived from an EMBL/GenBank/DDBJ whole genome shotgun (WGS) entry which is preliminary data.</text>
</comment>
<organism evidence="1 2">
    <name type="scientific">Rotaria magnacalcarata</name>
    <dbReference type="NCBI Taxonomy" id="392030"/>
    <lineage>
        <taxon>Eukaryota</taxon>
        <taxon>Metazoa</taxon>
        <taxon>Spiralia</taxon>
        <taxon>Gnathifera</taxon>
        <taxon>Rotifera</taxon>
        <taxon>Eurotatoria</taxon>
        <taxon>Bdelloidea</taxon>
        <taxon>Philodinida</taxon>
        <taxon>Philodinidae</taxon>
        <taxon>Rotaria</taxon>
    </lineage>
</organism>
<evidence type="ECO:0000313" key="2">
    <source>
        <dbReference type="Proteomes" id="UP000681720"/>
    </source>
</evidence>
<sequence length="42" mass="4916">MSDTICNYNKIHGVFNRREIRMLAQALALPEARIDDRLNKLD</sequence>
<feature type="non-terminal residue" evidence="1">
    <location>
        <position position="1"/>
    </location>
</feature>
<reference evidence="1" key="1">
    <citation type="submission" date="2021-02" db="EMBL/GenBank/DDBJ databases">
        <authorList>
            <person name="Nowell W R."/>
        </authorList>
    </citation>
    <scope>NUCLEOTIDE SEQUENCE</scope>
</reference>
<proteinExistence type="predicted"/>
<accession>A0A8S3HKA5</accession>
<protein>
    <submittedName>
        <fullName evidence="1">Uncharacterized protein</fullName>
    </submittedName>
</protein>
<gene>
    <name evidence="1" type="ORF">GIL414_LOCUS70675</name>
</gene>
<name>A0A8S3HKA5_9BILA</name>
<dbReference type="Proteomes" id="UP000681720">
    <property type="component" value="Unassembled WGS sequence"/>
</dbReference>
<evidence type="ECO:0000313" key="1">
    <source>
        <dbReference type="EMBL" id="CAF5185029.1"/>
    </source>
</evidence>
<dbReference type="AlphaFoldDB" id="A0A8S3HKA5"/>
<dbReference type="EMBL" id="CAJOBJ010332734">
    <property type="protein sequence ID" value="CAF5185029.1"/>
    <property type="molecule type" value="Genomic_DNA"/>
</dbReference>